<evidence type="ECO:0000313" key="11">
    <source>
        <dbReference type="Proteomes" id="UP000248259"/>
    </source>
</evidence>
<reference evidence="10 11" key="1">
    <citation type="submission" date="2018-06" db="EMBL/GenBank/DDBJ databases">
        <title>Azoarcus communis strain SWub3 genome.</title>
        <authorList>
            <person name="Zorraquino Salvo V."/>
            <person name="Toubiana D."/>
            <person name="Blumwald E."/>
        </authorList>
    </citation>
    <scope>NUCLEOTIDE SEQUENCE [LARGE SCALE GENOMIC DNA]</scope>
    <source>
        <strain evidence="10 11">SWub3</strain>
    </source>
</reference>
<keyword evidence="4 5" id="KW-0975">Bacterial flagellum</keyword>
<evidence type="ECO:0000259" key="8">
    <source>
        <dbReference type="Pfam" id="PF07559"/>
    </source>
</evidence>
<comment type="similarity">
    <text evidence="2 5">Belongs to the flagella basal body rod proteins family.</text>
</comment>
<evidence type="ECO:0000256" key="5">
    <source>
        <dbReference type="RuleBase" id="RU362116"/>
    </source>
</evidence>
<evidence type="ECO:0000259" key="9">
    <source>
        <dbReference type="Pfam" id="PF22692"/>
    </source>
</evidence>
<feature type="domain" description="Flagellar basal body rod protein N-terminal" evidence="6">
    <location>
        <begin position="4"/>
        <end position="33"/>
    </location>
</feature>
<comment type="function">
    <text evidence="5">A flexible structure which links the flagellar filament to the drive apparatus in the basal body.</text>
</comment>
<evidence type="ECO:0000259" key="7">
    <source>
        <dbReference type="Pfam" id="PF06429"/>
    </source>
</evidence>
<dbReference type="EMBL" id="QKOE01000005">
    <property type="protein sequence ID" value="PZA16940.1"/>
    <property type="molecule type" value="Genomic_DNA"/>
</dbReference>
<proteinExistence type="inferred from homology"/>
<dbReference type="Proteomes" id="UP000248259">
    <property type="component" value="Unassembled WGS sequence"/>
</dbReference>
<dbReference type="InterPro" id="IPR011491">
    <property type="entry name" value="FlgE_D2"/>
</dbReference>
<dbReference type="PANTHER" id="PTHR30435">
    <property type="entry name" value="FLAGELLAR PROTEIN"/>
    <property type="match status" value="1"/>
</dbReference>
<dbReference type="GO" id="GO:0009424">
    <property type="term" value="C:bacterial-type flagellum hook"/>
    <property type="evidence" value="ECO:0007669"/>
    <property type="project" value="TreeGrafter"/>
</dbReference>
<dbReference type="NCBIfam" id="TIGR03506">
    <property type="entry name" value="FlgEFG_subfam"/>
    <property type="match status" value="1"/>
</dbReference>
<organism evidence="10 11">
    <name type="scientific">Parazoarcus communis SWub3 = DSM 12120</name>
    <dbReference type="NCBI Taxonomy" id="1121029"/>
    <lineage>
        <taxon>Bacteria</taxon>
        <taxon>Pseudomonadati</taxon>
        <taxon>Pseudomonadota</taxon>
        <taxon>Betaproteobacteria</taxon>
        <taxon>Rhodocyclales</taxon>
        <taxon>Zoogloeaceae</taxon>
        <taxon>Parazoarcus</taxon>
    </lineage>
</organism>
<keyword evidence="10" id="KW-0969">Cilium</keyword>
<evidence type="ECO:0000256" key="3">
    <source>
        <dbReference type="ARBA" id="ARBA00019015"/>
    </source>
</evidence>
<dbReference type="GO" id="GO:0071978">
    <property type="term" value="P:bacterial-type flagellum-dependent swarming motility"/>
    <property type="evidence" value="ECO:0007669"/>
    <property type="project" value="TreeGrafter"/>
</dbReference>
<comment type="subcellular location">
    <subcellularLocation>
        <location evidence="1 5">Bacterial flagellum basal body</location>
    </subcellularLocation>
</comment>
<dbReference type="GO" id="GO:0009425">
    <property type="term" value="C:bacterial-type flagellum basal body"/>
    <property type="evidence" value="ECO:0007669"/>
    <property type="project" value="UniProtKB-SubCell"/>
</dbReference>
<comment type="caution">
    <text evidence="10">The sequence shown here is derived from an EMBL/GenBank/DDBJ whole genome shotgun (WGS) entry which is preliminary data.</text>
</comment>
<evidence type="ECO:0000256" key="2">
    <source>
        <dbReference type="ARBA" id="ARBA00009677"/>
    </source>
</evidence>
<dbReference type="NCBIfam" id="NF005286">
    <property type="entry name" value="PRK06803.1"/>
    <property type="match status" value="1"/>
</dbReference>
<keyword evidence="10" id="KW-0282">Flagellum</keyword>
<evidence type="ECO:0000313" key="10">
    <source>
        <dbReference type="EMBL" id="PZA16940.1"/>
    </source>
</evidence>
<evidence type="ECO:0000259" key="6">
    <source>
        <dbReference type="Pfam" id="PF00460"/>
    </source>
</evidence>
<keyword evidence="11" id="KW-1185">Reference proteome</keyword>
<dbReference type="Pfam" id="PF07559">
    <property type="entry name" value="FlgE_D2"/>
    <property type="match status" value="1"/>
</dbReference>
<dbReference type="InterPro" id="IPR037058">
    <property type="entry name" value="Falgellar_hook_FlgE_sf"/>
</dbReference>
<dbReference type="InterPro" id="IPR037925">
    <property type="entry name" value="FlgE/F/G-like"/>
</dbReference>
<dbReference type="InterPro" id="IPR010930">
    <property type="entry name" value="Flg_bb/hook_C_dom"/>
</dbReference>
<dbReference type="InterPro" id="IPR001444">
    <property type="entry name" value="Flag_bb_rod_N"/>
</dbReference>
<sequence>MSFNIALSSLQAVTEQLGTISNNIANAATTGFKSSRTNFGALYAESQAIGVEVIGQTQSMTQNGTLSTTGRTLDVAIAGGGFLIMRSGNGEQVFTRAGVLNTDVNNYLVNASGFRVQGYPVDADGNLQTGALGDIQLQNGNLAAKATNSLAFIANLDANESVPAVVPFDAADAESYNSTYTTRVYDSLGIEHTLTQYFVKTADNQWDAHYYVDGAALGVTQAIEFSTGGVLTTPVGPATVNFTPTGADPMTVALDYTGSTQFGSNFLVTRNAASGYTAGERTGLAIESNGQIYATYSNGQRMLQGQLVLANFVNLQGLSNAGGTAWTETEDSGAALVGVPGTGQNGSISSGTLESSNVDLTQQLVGLMEAQRNYQATTRVLSTGKELNQVLFNAI</sequence>
<accession>A0A323UZ31</accession>
<dbReference type="GO" id="GO:0005829">
    <property type="term" value="C:cytosol"/>
    <property type="evidence" value="ECO:0007669"/>
    <property type="project" value="TreeGrafter"/>
</dbReference>
<keyword evidence="10" id="KW-0966">Cell projection</keyword>
<dbReference type="Pfam" id="PF00460">
    <property type="entry name" value="Flg_bb_rod"/>
    <property type="match status" value="1"/>
</dbReference>
<feature type="domain" description="Flagellar hook protein FlgE/F/G-like D1" evidence="9">
    <location>
        <begin position="76"/>
        <end position="135"/>
    </location>
</feature>
<gene>
    <name evidence="10" type="ORF">DNK49_09865</name>
</gene>
<dbReference type="InterPro" id="IPR020013">
    <property type="entry name" value="Flagellar_FlgE/F/G"/>
</dbReference>
<feature type="domain" description="Flagellar hook protein FlgE D2" evidence="8">
    <location>
        <begin position="155"/>
        <end position="276"/>
    </location>
</feature>
<evidence type="ECO:0000256" key="4">
    <source>
        <dbReference type="ARBA" id="ARBA00023143"/>
    </source>
</evidence>
<name>A0A323UZ31_9RHOO</name>
<dbReference type="OrthoDB" id="8578401at2"/>
<dbReference type="RefSeq" id="WP_110524164.1">
    <property type="nucleotide sequence ID" value="NZ_QKOE01000005.1"/>
</dbReference>
<evidence type="ECO:0000256" key="1">
    <source>
        <dbReference type="ARBA" id="ARBA00004117"/>
    </source>
</evidence>
<protein>
    <recommendedName>
        <fullName evidence="3 5">Flagellar hook protein FlgE</fullName>
    </recommendedName>
</protein>
<dbReference type="AlphaFoldDB" id="A0A323UZ31"/>
<feature type="domain" description="Flagellar basal-body/hook protein C-terminal" evidence="7">
    <location>
        <begin position="350"/>
        <end position="391"/>
    </location>
</feature>
<dbReference type="Gene3D" id="2.60.98.20">
    <property type="entry name" value="Flagellar hook protein FlgE"/>
    <property type="match status" value="1"/>
</dbReference>
<dbReference type="SUPFAM" id="SSF117143">
    <property type="entry name" value="Flagellar hook protein flgE"/>
    <property type="match status" value="1"/>
</dbReference>
<dbReference type="Pfam" id="PF06429">
    <property type="entry name" value="Flg_bbr_C"/>
    <property type="match status" value="1"/>
</dbReference>
<dbReference type="InterPro" id="IPR053967">
    <property type="entry name" value="LlgE_F_G-like_D1"/>
</dbReference>
<dbReference type="PANTHER" id="PTHR30435:SF1">
    <property type="entry name" value="FLAGELLAR HOOK PROTEIN FLGE"/>
    <property type="match status" value="1"/>
</dbReference>
<dbReference type="Pfam" id="PF22692">
    <property type="entry name" value="LlgE_F_G_D1"/>
    <property type="match status" value="1"/>
</dbReference>